<dbReference type="InterPro" id="IPR032675">
    <property type="entry name" value="LRR_dom_sf"/>
</dbReference>
<keyword evidence="2 5" id="KW-0732">Signal</keyword>
<evidence type="ECO:0000256" key="4">
    <source>
        <dbReference type="SAM" id="Phobius"/>
    </source>
</evidence>
<dbReference type="SUPFAM" id="SSF52058">
    <property type="entry name" value="L domain-like"/>
    <property type="match status" value="1"/>
</dbReference>
<dbReference type="InterPro" id="IPR003591">
    <property type="entry name" value="Leu-rich_rpt_typical-subtyp"/>
</dbReference>
<dbReference type="OrthoDB" id="4691307at2759"/>
<dbReference type="AlphaFoldDB" id="D6W6Q5"/>
<keyword evidence="1" id="KW-0433">Leucine-rich repeat</keyword>
<evidence type="ECO:0000313" key="6">
    <source>
        <dbReference type="EMBL" id="EFA10960.2"/>
    </source>
</evidence>
<keyword evidence="4" id="KW-0812">Transmembrane</keyword>
<dbReference type="InterPro" id="IPR001611">
    <property type="entry name" value="Leu-rich_rpt"/>
</dbReference>
<reference evidence="6 7" key="2">
    <citation type="journal article" date="2010" name="Nucleic Acids Res.">
        <title>BeetleBase in 2010: revisions to provide comprehensive genomic information for Tribolium castaneum.</title>
        <authorList>
            <person name="Kim H.S."/>
            <person name="Murphy T."/>
            <person name="Xia J."/>
            <person name="Caragea D."/>
            <person name="Park Y."/>
            <person name="Beeman R.W."/>
            <person name="Lorenzen M.D."/>
            <person name="Butcher S."/>
            <person name="Manak J.R."/>
            <person name="Brown S.J."/>
        </authorList>
    </citation>
    <scope>GENOME REANNOTATION</scope>
    <source>
        <strain evidence="6 7">Georgia GA2</strain>
    </source>
</reference>
<proteinExistence type="predicted"/>
<sequence>MQFYSYVFLYLLLPKTLSKRVEITCPQHCKCDIFETLRRATCTRGNLAGIESNIPTQTQILDLSFNRISWLQKNVFKEEKLTNLKLLNLSHNIVSHIEMKAFKGLSALRTLDLSYNSVQYLTPAWFRDMTALEELYLRGNGFSKLDSGPLFASKSLKRLDLSLCRISYIGPDSFSQIPNLEVLDVSENYLIHLYIATVEPLTNLQILDAGNNSLSCDGVSKNLAKYCVQKGIRFKDPCKPTIADSEKFQRMVNLAEPEDEKNSWIYDDGQEIRHDNQTTTNATCNNTPADKKSLLQEIVDLSPVLSILLPFIYGIAVGVLIAYILSVFSRKKQSDEPAHDQNLRRSGTFSRMLSRGAVTEERQNLPLREWHLSESTPVLFRKNQC</sequence>
<dbReference type="HOGENOM" id="CLU_691402_0_0_1"/>
<accession>D6W6Q5</accession>
<feature type="signal peptide" evidence="5">
    <location>
        <begin position="1"/>
        <end position="18"/>
    </location>
</feature>
<keyword evidence="4" id="KW-0472">Membrane</keyword>
<evidence type="ECO:0000256" key="3">
    <source>
        <dbReference type="ARBA" id="ARBA00022737"/>
    </source>
</evidence>
<evidence type="ECO:0000256" key="2">
    <source>
        <dbReference type="ARBA" id="ARBA00022729"/>
    </source>
</evidence>
<feature type="transmembrane region" description="Helical" evidence="4">
    <location>
        <begin position="304"/>
        <end position="325"/>
    </location>
</feature>
<protein>
    <submittedName>
        <fullName evidence="6">Reticulon-4 receptor-like Protein</fullName>
    </submittedName>
</protein>
<keyword evidence="6" id="KW-0675">Receptor</keyword>
<evidence type="ECO:0000256" key="1">
    <source>
        <dbReference type="ARBA" id="ARBA00022614"/>
    </source>
</evidence>
<dbReference type="OMA" id="LPLREWH"/>
<gene>
    <name evidence="6" type="primary">AUGUSTUS-3.0.2_04120</name>
    <name evidence="6" type="ORF">TcasGA2_TC004120</name>
</gene>
<dbReference type="InParanoid" id="D6W6Q5"/>
<dbReference type="Proteomes" id="UP000007266">
    <property type="component" value="Linkage group 1"/>
</dbReference>
<dbReference type="eggNOG" id="KOG0619">
    <property type="taxonomic scope" value="Eukaryota"/>
</dbReference>
<dbReference type="STRING" id="7070.D6W6Q5"/>
<keyword evidence="7" id="KW-1185">Reference proteome</keyword>
<dbReference type="EMBL" id="KQ971307">
    <property type="protein sequence ID" value="EFA10960.2"/>
    <property type="molecule type" value="Genomic_DNA"/>
</dbReference>
<feature type="chain" id="PRO_5007310510" evidence="5">
    <location>
        <begin position="19"/>
        <end position="385"/>
    </location>
</feature>
<evidence type="ECO:0000313" key="7">
    <source>
        <dbReference type="Proteomes" id="UP000007266"/>
    </source>
</evidence>
<name>D6W6Q5_TRICA</name>
<dbReference type="Pfam" id="PF13855">
    <property type="entry name" value="LRR_8"/>
    <property type="match status" value="2"/>
</dbReference>
<keyword evidence="4" id="KW-1133">Transmembrane helix</keyword>
<keyword evidence="3" id="KW-0677">Repeat</keyword>
<dbReference type="Gene3D" id="3.80.10.10">
    <property type="entry name" value="Ribonuclease Inhibitor"/>
    <property type="match status" value="1"/>
</dbReference>
<evidence type="ECO:0000256" key="5">
    <source>
        <dbReference type="SAM" id="SignalP"/>
    </source>
</evidence>
<dbReference type="SMART" id="SM00369">
    <property type="entry name" value="LRR_TYP"/>
    <property type="match status" value="7"/>
</dbReference>
<dbReference type="PANTHER" id="PTHR24369">
    <property type="entry name" value="ANTIGEN BSP, PUTATIVE-RELATED"/>
    <property type="match status" value="1"/>
</dbReference>
<organism evidence="6 7">
    <name type="scientific">Tribolium castaneum</name>
    <name type="common">Red flour beetle</name>
    <dbReference type="NCBI Taxonomy" id="7070"/>
    <lineage>
        <taxon>Eukaryota</taxon>
        <taxon>Metazoa</taxon>
        <taxon>Ecdysozoa</taxon>
        <taxon>Arthropoda</taxon>
        <taxon>Hexapoda</taxon>
        <taxon>Insecta</taxon>
        <taxon>Pterygota</taxon>
        <taxon>Neoptera</taxon>
        <taxon>Endopterygota</taxon>
        <taxon>Coleoptera</taxon>
        <taxon>Polyphaga</taxon>
        <taxon>Cucujiformia</taxon>
        <taxon>Tenebrionidae</taxon>
        <taxon>Tenebrionidae incertae sedis</taxon>
        <taxon>Tribolium</taxon>
    </lineage>
</organism>
<reference evidence="6 7" key="1">
    <citation type="journal article" date="2008" name="Nature">
        <title>The genome of the model beetle and pest Tribolium castaneum.</title>
        <authorList>
            <consortium name="Tribolium Genome Sequencing Consortium"/>
            <person name="Richards S."/>
            <person name="Gibbs R.A."/>
            <person name="Weinstock G.M."/>
            <person name="Brown S.J."/>
            <person name="Denell R."/>
            <person name="Beeman R.W."/>
            <person name="Gibbs R."/>
            <person name="Beeman R.W."/>
            <person name="Brown S.J."/>
            <person name="Bucher G."/>
            <person name="Friedrich M."/>
            <person name="Grimmelikhuijzen C.J."/>
            <person name="Klingler M."/>
            <person name="Lorenzen M."/>
            <person name="Richards S."/>
            <person name="Roth S."/>
            <person name="Schroder R."/>
            <person name="Tautz D."/>
            <person name="Zdobnov E.M."/>
            <person name="Muzny D."/>
            <person name="Gibbs R.A."/>
            <person name="Weinstock G.M."/>
            <person name="Attaway T."/>
            <person name="Bell S."/>
            <person name="Buhay C.J."/>
            <person name="Chandrabose M.N."/>
            <person name="Chavez D."/>
            <person name="Clerk-Blankenburg K.P."/>
            <person name="Cree A."/>
            <person name="Dao M."/>
            <person name="Davis C."/>
            <person name="Chacko J."/>
            <person name="Dinh H."/>
            <person name="Dugan-Rocha S."/>
            <person name="Fowler G."/>
            <person name="Garner T.T."/>
            <person name="Garnes J."/>
            <person name="Gnirke A."/>
            <person name="Hawes A."/>
            <person name="Hernandez J."/>
            <person name="Hines S."/>
            <person name="Holder M."/>
            <person name="Hume J."/>
            <person name="Jhangiani S.N."/>
            <person name="Joshi V."/>
            <person name="Khan Z.M."/>
            <person name="Jackson L."/>
            <person name="Kovar C."/>
            <person name="Kowis A."/>
            <person name="Lee S."/>
            <person name="Lewis L.R."/>
            <person name="Margolis J."/>
            <person name="Morgan M."/>
            <person name="Nazareth L.V."/>
            <person name="Nguyen N."/>
            <person name="Okwuonu G."/>
            <person name="Parker D."/>
            <person name="Richards S."/>
            <person name="Ruiz S.J."/>
            <person name="Santibanez J."/>
            <person name="Savard J."/>
            <person name="Scherer S.E."/>
            <person name="Schneider B."/>
            <person name="Sodergren E."/>
            <person name="Tautz D."/>
            <person name="Vattahil S."/>
            <person name="Villasana D."/>
            <person name="White C.S."/>
            <person name="Wright R."/>
            <person name="Park Y."/>
            <person name="Beeman R.W."/>
            <person name="Lord J."/>
            <person name="Oppert B."/>
            <person name="Lorenzen M."/>
            <person name="Brown S."/>
            <person name="Wang L."/>
            <person name="Savard J."/>
            <person name="Tautz D."/>
            <person name="Richards S."/>
            <person name="Weinstock G."/>
            <person name="Gibbs R.A."/>
            <person name="Liu Y."/>
            <person name="Worley K."/>
            <person name="Weinstock G."/>
            <person name="Elsik C.G."/>
            <person name="Reese J.T."/>
            <person name="Elhaik E."/>
            <person name="Landan G."/>
            <person name="Graur D."/>
            <person name="Arensburger P."/>
            <person name="Atkinson P."/>
            <person name="Beeman R.W."/>
            <person name="Beidler J."/>
            <person name="Brown S.J."/>
            <person name="Demuth J.P."/>
            <person name="Drury D.W."/>
            <person name="Du Y.Z."/>
            <person name="Fujiwara H."/>
            <person name="Lorenzen M."/>
            <person name="Maselli V."/>
            <person name="Osanai M."/>
            <person name="Park Y."/>
            <person name="Robertson H.M."/>
            <person name="Tu Z."/>
            <person name="Wang J.J."/>
            <person name="Wang S."/>
            <person name="Richards S."/>
            <person name="Song H."/>
            <person name="Zhang L."/>
            <person name="Sodergren E."/>
            <person name="Werner D."/>
            <person name="Stanke M."/>
            <person name="Morgenstern B."/>
            <person name="Solovyev V."/>
            <person name="Kosarev P."/>
            <person name="Brown G."/>
            <person name="Chen H.C."/>
            <person name="Ermolaeva O."/>
            <person name="Hlavina W."/>
            <person name="Kapustin Y."/>
            <person name="Kiryutin B."/>
            <person name="Kitts P."/>
            <person name="Maglott D."/>
            <person name="Pruitt K."/>
            <person name="Sapojnikov V."/>
            <person name="Souvorov A."/>
            <person name="Mackey A.J."/>
            <person name="Waterhouse R.M."/>
            <person name="Wyder S."/>
            <person name="Zdobnov E.M."/>
            <person name="Zdobnov E.M."/>
            <person name="Wyder S."/>
            <person name="Kriventseva E.V."/>
            <person name="Kadowaki T."/>
            <person name="Bork P."/>
            <person name="Aranda M."/>
            <person name="Bao R."/>
            <person name="Beermann A."/>
            <person name="Berns N."/>
            <person name="Bolognesi R."/>
            <person name="Bonneton F."/>
            <person name="Bopp D."/>
            <person name="Brown S.J."/>
            <person name="Bucher G."/>
            <person name="Butts T."/>
            <person name="Chaumot A."/>
            <person name="Denell R.E."/>
            <person name="Ferrier D.E."/>
            <person name="Friedrich M."/>
            <person name="Gordon C.M."/>
            <person name="Jindra M."/>
            <person name="Klingler M."/>
            <person name="Lan Q."/>
            <person name="Lattorff H.M."/>
            <person name="Laudet V."/>
            <person name="von Levetsow C."/>
            <person name="Liu Z."/>
            <person name="Lutz R."/>
            <person name="Lynch J.A."/>
            <person name="da Fonseca R.N."/>
            <person name="Posnien N."/>
            <person name="Reuter R."/>
            <person name="Roth S."/>
            <person name="Savard J."/>
            <person name="Schinko J.B."/>
            <person name="Schmitt C."/>
            <person name="Schoppmeier M."/>
            <person name="Schroder R."/>
            <person name="Shippy T.D."/>
            <person name="Simonnet F."/>
            <person name="Marques-Souza H."/>
            <person name="Tautz D."/>
            <person name="Tomoyasu Y."/>
            <person name="Trauner J."/>
            <person name="Van der Zee M."/>
            <person name="Vervoort M."/>
            <person name="Wittkopp N."/>
            <person name="Wimmer E.A."/>
            <person name="Yang X."/>
            <person name="Jones A.K."/>
            <person name="Sattelle D.B."/>
            <person name="Ebert P.R."/>
            <person name="Nelson D."/>
            <person name="Scott J.G."/>
            <person name="Beeman R.W."/>
            <person name="Muthukrishnan S."/>
            <person name="Kramer K.J."/>
            <person name="Arakane Y."/>
            <person name="Beeman R.W."/>
            <person name="Zhu Q."/>
            <person name="Hogenkamp D."/>
            <person name="Dixit R."/>
            <person name="Oppert B."/>
            <person name="Jiang H."/>
            <person name="Zou Z."/>
            <person name="Marshall J."/>
            <person name="Elpidina E."/>
            <person name="Vinokurov K."/>
            <person name="Oppert C."/>
            <person name="Zou Z."/>
            <person name="Evans J."/>
            <person name="Lu Z."/>
            <person name="Zhao P."/>
            <person name="Sumathipala N."/>
            <person name="Altincicek B."/>
            <person name="Vilcinskas A."/>
            <person name="Williams M."/>
            <person name="Hultmark D."/>
            <person name="Hetru C."/>
            <person name="Jiang H."/>
            <person name="Grimmelikhuijzen C.J."/>
            <person name="Hauser F."/>
            <person name="Cazzamali G."/>
            <person name="Williamson M."/>
            <person name="Park Y."/>
            <person name="Li B."/>
            <person name="Tanaka Y."/>
            <person name="Predel R."/>
            <person name="Neupert S."/>
            <person name="Schachtner J."/>
            <person name="Verleyen P."/>
            <person name="Raible F."/>
            <person name="Bork P."/>
            <person name="Friedrich M."/>
            <person name="Walden K.K."/>
            <person name="Robertson H.M."/>
            <person name="Angeli S."/>
            <person name="Foret S."/>
            <person name="Bucher G."/>
            <person name="Schuetz S."/>
            <person name="Maleszka R."/>
            <person name="Wimmer E.A."/>
            <person name="Beeman R.W."/>
            <person name="Lorenzen M."/>
            <person name="Tomoyasu Y."/>
            <person name="Miller S.C."/>
            <person name="Grossmann D."/>
            <person name="Bucher G."/>
        </authorList>
    </citation>
    <scope>NUCLEOTIDE SEQUENCE [LARGE SCALE GENOMIC DNA]</scope>
    <source>
        <strain evidence="6 7">Georgia GA2</strain>
    </source>
</reference>
<dbReference type="InterPro" id="IPR050541">
    <property type="entry name" value="LRR_TM_domain-containing"/>
</dbReference>
<dbReference type="PANTHER" id="PTHR24369:SF210">
    <property type="entry name" value="CHAOPTIN-RELATED"/>
    <property type="match status" value="1"/>
</dbReference>